<accession>A0A9Q7ARS1</accession>
<evidence type="ECO:0000256" key="2">
    <source>
        <dbReference type="ARBA" id="ARBA00006576"/>
    </source>
</evidence>
<dbReference type="InterPro" id="IPR016192">
    <property type="entry name" value="APOBEC/CMP_deaminase_Zn-bd"/>
</dbReference>
<keyword evidence="10" id="KW-1185">Reference proteome</keyword>
<evidence type="ECO:0000256" key="6">
    <source>
        <dbReference type="PIRSR" id="PIRSR006019-1"/>
    </source>
</evidence>
<evidence type="ECO:0000313" key="10">
    <source>
        <dbReference type="Proteomes" id="UP000671879"/>
    </source>
</evidence>
<proteinExistence type="inferred from homology"/>
<protein>
    <submittedName>
        <fullName evidence="9">Cytidine/deoxycytidylate deaminase family protein</fullName>
    </submittedName>
</protein>
<dbReference type="GO" id="GO:0005737">
    <property type="term" value="C:cytoplasm"/>
    <property type="evidence" value="ECO:0007669"/>
    <property type="project" value="TreeGrafter"/>
</dbReference>
<dbReference type="RefSeq" id="WP_274374068.1">
    <property type="nucleotide sequence ID" value="NZ_CP072943.1"/>
</dbReference>
<organism evidence="9 10">
    <name type="scientific">Aminithiophilus ramosus</name>
    <dbReference type="NCBI Taxonomy" id="3029084"/>
    <lineage>
        <taxon>Bacteria</taxon>
        <taxon>Thermotogati</taxon>
        <taxon>Synergistota</taxon>
        <taxon>Synergistia</taxon>
        <taxon>Synergistales</taxon>
        <taxon>Aminithiophilaceae</taxon>
        <taxon>Aminithiophilus</taxon>
    </lineage>
</organism>
<evidence type="ECO:0000256" key="3">
    <source>
        <dbReference type="ARBA" id="ARBA00022723"/>
    </source>
</evidence>
<dbReference type="SUPFAM" id="SSF53927">
    <property type="entry name" value="Cytidine deaminase-like"/>
    <property type="match status" value="1"/>
</dbReference>
<dbReference type="GO" id="GO:0008270">
    <property type="term" value="F:zinc ion binding"/>
    <property type="evidence" value="ECO:0007669"/>
    <property type="project" value="InterPro"/>
</dbReference>
<sequence>MTSRPDWDSYFLTIAAVVATRSTCLRRHVGAVLVRERQILSTGYNGAPRRTPHCDEVGCLRESLAIPSGERHEICRGSHAEINAIAQAAAVGVATAGATLYCTHEPCVFCTKALINAAVDKIVYIHPYPDELARRLRAEAAIAVLQLPPAVLSDLGSLSARP</sequence>
<comment type="similarity">
    <text evidence="2">Belongs to the cytidine and deoxycytidylate deaminase family.</text>
</comment>
<dbReference type="AlphaFoldDB" id="A0A9Q7ARS1"/>
<reference evidence="10" key="1">
    <citation type="submission" date="2021-04" db="EMBL/GenBank/DDBJ databases">
        <title>A novel Synergistetes isolate from a pyrite-forming mixed culture.</title>
        <authorList>
            <person name="Bunk B."/>
            <person name="Sproer C."/>
            <person name="Spring S."/>
            <person name="Pester M."/>
        </authorList>
    </citation>
    <scope>NUCLEOTIDE SEQUENCE [LARGE SCALE GENOMIC DNA]</scope>
    <source>
        <strain evidence="10">J.5.4.2-T.3.5.2</strain>
    </source>
</reference>
<comment type="cofactor">
    <cofactor evidence="1 7">
        <name>Zn(2+)</name>
        <dbReference type="ChEBI" id="CHEBI:29105"/>
    </cofactor>
</comment>
<gene>
    <name evidence="9" type="ORF">KAR29_02450</name>
</gene>
<evidence type="ECO:0000259" key="8">
    <source>
        <dbReference type="Pfam" id="PF00383"/>
    </source>
</evidence>
<dbReference type="PANTHER" id="PTHR11086:SF18">
    <property type="entry name" value="DEOXYCYTIDYLATE DEAMINASE"/>
    <property type="match status" value="1"/>
</dbReference>
<dbReference type="Proteomes" id="UP000671879">
    <property type="component" value="Chromosome"/>
</dbReference>
<dbReference type="GO" id="GO:0004132">
    <property type="term" value="F:dCMP deaminase activity"/>
    <property type="evidence" value="ECO:0007669"/>
    <property type="project" value="InterPro"/>
</dbReference>
<dbReference type="InterPro" id="IPR002125">
    <property type="entry name" value="CMP_dCMP_dom"/>
</dbReference>
<dbReference type="InterPro" id="IPR015517">
    <property type="entry name" value="dCMP_deaminase-rel"/>
</dbReference>
<dbReference type="GO" id="GO:0006220">
    <property type="term" value="P:pyrimidine nucleotide metabolic process"/>
    <property type="evidence" value="ECO:0007669"/>
    <property type="project" value="InterPro"/>
</dbReference>
<dbReference type="Gene3D" id="3.40.140.10">
    <property type="entry name" value="Cytidine Deaminase, domain 2"/>
    <property type="match status" value="1"/>
</dbReference>
<feature type="active site" description="Proton donor" evidence="6">
    <location>
        <position position="81"/>
    </location>
</feature>
<dbReference type="InterPro" id="IPR016473">
    <property type="entry name" value="dCMP_deaminase"/>
</dbReference>
<evidence type="ECO:0000256" key="5">
    <source>
        <dbReference type="ARBA" id="ARBA00022833"/>
    </source>
</evidence>
<dbReference type="CDD" id="cd01286">
    <property type="entry name" value="deoxycytidylate_deaminase"/>
    <property type="match status" value="1"/>
</dbReference>
<dbReference type="InterPro" id="IPR035105">
    <property type="entry name" value="Deoxycytidylate_deaminase_dom"/>
</dbReference>
<evidence type="ECO:0000256" key="1">
    <source>
        <dbReference type="ARBA" id="ARBA00001947"/>
    </source>
</evidence>
<feature type="binding site" evidence="7">
    <location>
        <position position="79"/>
    </location>
    <ligand>
        <name>Zn(2+)</name>
        <dbReference type="ChEBI" id="CHEBI:29105"/>
        <note>catalytic</note>
    </ligand>
</feature>
<keyword evidence="5 7" id="KW-0862">Zinc</keyword>
<evidence type="ECO:0000256" key="4">
    <source>
        <dbReference type="ARBA" id="ARBA00022801"/>
    </source>
</evidence>
<dbReference type="PIRSF" id="PIRSF006019">
    <property type="entry name" value="dCMP_deaminase"/>
    <property type="match status" value="1"/>
</dbReference>
<dbReference type="EMBL" id="CP072943">
    <property type="protein sequence ID" value="QTX32811.1"/>
    <property type="molecule type" value="Genomic_DNA"/>
</dbReference>
<keyword evidence="4" id="KW-0378">Hydrolase</keyword>
<name>A0A9Q7ARS1_9BACT</name>
<dbReference type="InterPro" id="IPR016193">
    <property type="entry name" value="Cytidine_deaminase-like"/>
</dbReference>
<dbReference type="PROSITE" id="PS00903">
    <property type="entry name" value="CYT_DCMP_DEAMINASES_1"/>
    <property type="match status" value="1"/>
</dbReference>
<evidence type="ECO:0000313" key="9">
    <source>
        <dbReference type="EMBL" id="QTX32811.1"/>
    </source>
</evidence>
<dbReference type="KEGG" id="aram:KAR29_02450"/>
<feature type="binding site" evidence="7">
    <location>
        <position position="110"/>
    </location>
    <ligand>
        <name>Zn(2+)</name>
        <dbReference type="ChEBI" id="CHEBI:29105"/>
        <note>catalytic</note>
    </ligand>
</feature>
<evidence type="ECO:0000256" key="7">
    <source>
        <dbReference type="PIRSR" id="PIRSR006019-2"/>
    </source>
</evidence>
<dbReference type="Pfam" id="PF00383">
    <property type="entry name" value="dCMP_cyt_deam_1"/>
    <property type="match status" value="1"/>
</dbReference>
<keyword evidence="3 7" id="KW-0479">Metal-binding</keyword>
<dbReference type="PANTHER" id="PTHR11086">
    <property type="entry name" value="DEOXYCYTIDYLATE DEAMINASE-RELATED"/>
    <property type="match status" value="1"/>
</dbReference>
<feature type="binding site" evidence="7">
    <location>
        <position position="107"/>
    </location>
    <ligand>
        <name>Zn(2+)</name>
        <dbReference type="ChEBI" id="CHEBI:29105"/>
        <note>catalytic</note>
    </ligand>
</feature>
<feature type="domain" description="CMP/dCMP-type deaminase" evidence="8">
    <location>
        <begin position="6"/>
        <end position="125"/>
    </location>
</feature>